<name>A0A8S0RYG3_OLEEU</name>
<evidence type="ECO:0000313" key="3">
    <source>
        <dbReference type="Proteomes" id="UP000594638"/>
    </source>
</evidence>
<organism evidence="2 3">
    <name type="scientific">Olea europaea subsp. europaea</name>
    <dbReference type="NCBI Taxonomy" id="158383"/>
    <lineage>
        <taxon>Eukaryota</taxon>
        <taxon>Viridiplantae</taxon>
        <taxon>Streptophyta</taxon>
        <taxon>Embryophyta</taxon>
        <taxon>Tracheophyta</taxon>
        <taxon>Spermatophyta</taxon>
        <taxon>Magnoliopsida</taxon>
        <taxon>eudicotyledons</taxon>
        <taxon>Gunneridae</taxon>
        <taxon>Pentapetalae</taxon>
        <taxon>asterids</taxon>
        <taxon>lamiids</taxon>
        <taxon>Lamiales</taxon>
        <taxon>Oleaceae</taxon>
        <taxon>Oleeae</taxon>
        <taxon>Olea</taxon>
    </lineage>
</organism>
<reference evidence="2 3" key="1">
    <citation type="submission" date="2019-12" db="EMBL/GenBank/DDBJ databases">
        <authorList>
            <person name="Alioto T."/>
            <person name="Alioto T."/>
            <person name="Gomez Garrido J."/>
        </authorList>
    </citation>
    <scope>NUCLEOTIDE SEQUENCE [LARGE SCALE GENOMIC DNA]</scope>
</reference>
<dbReference type="Gramene" id="OE9A015612T1">
    <property type="protein sequence ID" value="OE9A015612C1"/>
    <property type="gene ID" value="OE9A015612"/>
</dbReference>
<dbReference type="EMBL" id="CACTIH010003759">
    <property type="protein sequence ID" value="CAA2984304.1"/>
    <property type="molecule type" value="Genomic_DNA"/>
</dbReference>
<sequence length="207" mass="22696">MIECAKNFATLTDIIADDDKRTGAVIDWIQLQCTETVSMKLFSGGTSISLPSLHLGLQSRASIDTVNGRIQDPKCSKEMALPENFTLKARWSRVLRNQSNVVFNQRERPRSRKSNLQHDTALNAEHSISTPLSCSQVILDDREINAVAQPFTASTFIAPSTLNFVLNYGGSAMAPSIGVFHLEFNGPLQGQMSPAQSTLPGWMSIVT</sequence>
<accession>A0A8S0RYG3</accession>
<keyword evidence="3" id="KW-1185">Reference proteome</keyword>
<evidence type="ECO:0000256" key="1">
    <source>
        <dbReference type="SAM" id="MobiDB-lite"/>
    </source>
</evidence>
<dbReference type="AlphaFoldDB" id="A0A8S0RYG3"/>
<feature type="region of interest" description="Disordered" evidence="1">
    <location>
        <begin position="103"/>
        <end position="122"/>
    </location>
</feature>
<dbReference type="Proteomes" id="UP000594638">
    <property type="component" value="Unassembled WGS sequence"/>
</dbReference>
<evidence type="ECO:0000313" key="2">
    <source>
        <dbReference type="EMBL" id="CAA2984304.1"/>
    </source>
</evidence>
<protein>
    <submittedName>
        <fullName evidence="2">Uncharacterized protein</fullName>
    </submittedName>
</protein>
<proteinExistence type="predicted"/>
<gene>
    <name evidence="2" type="ORF">OLEA9_A015612</name>
</gene>
<comment type="caution">
    <text evidence="2">The sequence shown here is derived from an EMBL/GenBank/DDBJ whole genome shotgun (WGS) entry which is preliminary data.</text>
</comment>